<dbReference type="InterPro" id="IPR036196">
    <property type="entry name" value="Ptyr_pPase_sf"/>
</dbReference>
<name>A0ABT7SG37_9CELL</name>
<dbReference type="EC" id="3.1.3.48" evidence="2"/>
<evidence type="ECO:0000313" key="6">
    <source>
        <dbReference type="EMBL" id="MDM7855091.1"/>
    </source>
</evidence>
<evidence type="ECO:0000256" key="1">
    <source>
        <dbReference type="ARBA" id="ARBA00011063"/>
    </source>
</evidence>
<dbReference type="GO" id="GO:0004725">
    <property type="term" value="F:protein tyrosine phosphatase activity"/>
    <property type="evidence" value="ECO:0007669"/>
    <property type="project" value="UniProtKB-EC"/>
</dbReference>
<dbReference type="InterPro" id="IPR017867">
    <property type="entry name" value="Tyr_phospatase_low_mol_wt"/>
</dbReference>
<evidence type="ECO:0000259" key="5">
    <source>
        <dbReference type="SMART" id="SM00226"/>
    </source>
</evidence>
<evidence type="ECO:0000313" key="7">
    <source>
        <dbReference type="Proteomes" id="UP001529338"/>
    </source>
</evidence>
<dbReference type="CDD" id="cd16343">
    <property type="entry name" value="LMWPTP"/>
    <property type="match status" value="1"/>
</dbReference>
<feature type="domain" description="Phosphotyrosine protein phosphatase I" evidence="5">
    <location>
        <begin position="3"/>
        <end position="163"/>
    </location>
</feature>
<dbReference type="PANTHER" id="PTHR11717">
    <property type="entry name" value="LOW MOLECULAR WEIGHT PROTEIN TYROSINE PHOSPHATASE"/>
    <property type="match status" value="1"/>
</dbReference>
<dbReference type="InterPro" id="IPR050438">
    <property type="entry name" value="LMW_PTPase"/>
</dbReference>
<comment type="similarity">
    <text evidence="1">Belongs to the low molecular weight phosphotyrosine protein phosphatase family.</text>
</comment>
<dbReference type="SUPFAM" id="SSF52788">
    <property type="entry name" value="Phosphotyrosine protein phosphatases I"/>
    <property type="match status" value="1"/>
</dbReference>
<keyword evidence="7" id="KW-1185">Reference proteome</keyword>
<dbReference type="SMART" id="SM00226">
    <property type="entry name" value="LMWPc"/>
    <property type="match status" value="1"/>
</dbReference>
<protein>
    <recommendedName>
        <fullName evidence="2">protein-tyrosine-phosphatase</fullName>
        <ecNumber evidence="2">3.1.3.48</ecNumber>
    </recommendedName>
</protein>
<dbReference type="Proteomes" id="UP001529338">
    <property type="component" value="Unassembled WGS sequence"/>
</dbReference>
<sequence length="171" mass="18489">MPYRVMTVCTGNICRSPMAEVVLRERLAAAGLDGEVVVDSSGVSDEEEGNPIDRRARAVLREHGYPTADLHRAHQVTSAELESRDLVLAMTATHARALRRLAPTPEAAERVVLYRSFDPAAPEVAPGGPEYLLDIDDPWYGGQREFEACLAQVEAAADGIVDHVRAALGAD</sequence>
<organism evidence="6 7">
    <name type="scientific">Cellulomonas alba</name>
    <dbReference type="NCBI Taxonomy" id="3053467"/>
    <lineage>
        <taxon>Bacteria</taxon>
        <taxon>Bacillati</taxon>
        <taxon>Actinomycetota</taxon>
        <taxon>Actinomycetes</taxon>
        <taxon>Micrococcales</taxon>
        <taxon>Cellulomonadaceae</taxon>
        <taxon>Cellulomonas</taxon>
    </lineage>
</organism>
<gene>
    <name evidence="6" type="ORF">QRT04_09125</name>
</gene>
<evidence type="ECO:0000256" key="3">
    <source>
        <dbReference type="ARBA" id="ARBA00022801"/>
    </source>
</evidence>
<comment type="caution">
    <text evidence="6">The sequence shown here is derived from an EMBL/GenBank/DDBJ whole genome shotgun (WGS) entry which is preliminary data.</text>
</comment>
<proteinExistence type="inferred from homology"/>
<reference evidence="6 7" key="1">
    <citation type="submission" date="2023-06" db="EMBL/GenBank/DDBJ databases">
        <title>Cellulomonas sp. MW4 Whole genome sequence.</title>
        <authorList>
            <person name="Park S."/>
        </authorList>
    </citation>
    <scope>NUCLEOTIDE SEQUENCE [LARGE SCALE GENOMIC DNA]</scope>
    <source>
        <strain evidence="6 7">MW4</strain>
    </source>
</reference>
<evidence type="ECO:0000256" key="2">
    <source>
        <dbReference type="ARBA" id="ARBA00013064"/>
    </source>
</evidence>
<keyword evidence="4" id="KW-0904">Protein phosphatase</keyword>
<evidence type="ECO:0000256" key="4">
    <source>
        <dbReference type="ARBA" id="ARBA00022912"/>
    </source>
</evidence>
<dbReference type="InterPro" id="IPR023485">
    <property type="entry name" value="Ptyr_pPase"/>
</dbReference>
<dbReference type="PRINTS" id="PR00719">
    <property type="entry name" value="LMWPTPASE"/>
</dbReference>
<accession>A0ABT7SG37</accession>
<dbReference type="EMBL" id="JAUCGQ010000001">
    <property type="protein sequence ID" value="MDM7855091.1"/>
    <property type="molecule type" value="Genomic_DNA"/>
</dbReference>
<dbReference type="PANTHER" id="PTHR11717:SF7">
    <property type="entry name" value="LOW MOLECULAR WEIGHT PHOSPHOTYROSINE PROTEIN PHOSPHATASE"/>
    <property type="match status" value="1"/>
</dbReference>
<keyword evidence="3 6" id="KW-0378">Hydrolase</keyword>
<dbReference type="Pfam" id="PF01451">
    <property type="entry name" value="LMWPc"/>
    <property type="match status" value="1"/>
</dbReference>
<dbReference type="Gene3D" id="3.40.50.2300">
    <property type="match status" value="1"/>
</dbReference>